<evidence type="ECO:0000313" key="2">
    <source>
        <dbReference type="EMBL" id="GEZ54336.1"/>
    </source>
</evidence>
<keyword evidence="2" id="KW-0548">Nucleotidyltransferase</keyword>
<gene>
    <name evidence="2" type="ORF">Tci_526309</name>
</gene>
<sequence>ATLTGTFRREPRSGIEAVQLAKLKDHLKDVQLVNKRDRWAWSLNGSVDFFVASIRRLLDDIRLLEVSSQTRWIKAVPIKVNILAWKVRLNGLPSRVNISRRGIDINSILCPICEREVESVSRVFFSCYVAKDNFKKVCHWWNVDFAEVSSYDEWLLWISSLRIHGKHKKVFEGVCYGLWWHLWFFRNKWMFGQDRPSMERLFDDVVLRTFIRFDTVVSFEGPSDTKENRIIDLKLEYQTFKGMRNEIILRLLTLSISMGVNNYSSVSKGFQPKFTPKLIQSSSNSNSQVDPKFEKDYNDEYKKMKAKFALLEASPSKVSDEEEVTQVKVLIALADDELTVRKNHARNSERVDITIRKEKKINEKRLTSSKKVSQCISEQILHQKKKVLGGKLFTESSSKMNENENLFVPASMGILYCMICKRKDHRTSDHEMYIAYLKRSENYKARPYQYASSSKQIPKAKAKPFPPCTHCSFNDHIPDDCINYPKSGICVSYDHSTSGHNHIIQIRGRVLVESSQSNESSIGVKCNTRGSTIHSTTDRNEFDRFKRETHQGAHLVPGQWMLKEYDWCQELSAQTCRATMF</sequence>
<dbReference type="EMBL" id="BKCJ010291803">
    <property type="protein sequence ID" value="GEZ54336.1"/>
    <property type="molecule type" value="Genomic_DNA"/>
</dbReference>
<feature type="domain" description="Reverse transcriptase zinc-binding" evidence="1">
    <location>
        <begin position="68"/>
        <end position="131"/>
    </location>
</feature>
<dbReference type="InterPro" id="IPR026960">
    <property type="entry name" value="RVT-Znf"/>
</dbReference>
<dbReference type="Pfam" id="PF13966">
    <property type="entry name" value="zf-RVT"/>
    <property type="match status" value="1"/>
</dbReference>
<proteinExistence type="predicted"/>
<organism evidence="2">
    <name type="scientific">Tanacetum cinerariifolium</name>
    <name type="common">Dalmatian daisy</name>
    <name type="synonym">Chrysanthemum cinerariifolium</name>
    <dbReference type="NCBI Taxonomy" id="118510"/>
    <lineage>
        <taxon>Eukaryota</taxon>
        <taxon>Viridiplantae</taxon>
        <taxon>Streptophyta</taxon>
        <taxon>Embryophyta</taxon>
        <taxon>Tracheophyta</taxon>
        <taxon>Spermatophyta</taxon>
        <taxon>Magnoliopsida</taxon>
        <taxon>eudicotyledons</taxon>
        <taxon>Gunneridae</taxon>
        <taxon>Pentapetalae</taxon>
        <taxon>asterids</taxon>
        <taxon>campanulids</taxon>
        <taxon>Asterales</taxon>
        <taxon>Asteraceae</taxon>
        <taxon>Asteroideae</taxon>
        <taxon>Anthemideae</taxon>
        <taxon>Anthemidinae</taxon>
        <taxon>Tanacetum</taxon>
    </lineage>
</organism>
<feature type="non-terminal residue" evidence="2">
    <location>
        <position position="1"/>
    </location>
</feature>
<dbReference type="AlphaFoldDB" id="A0A699ICJ2"/>
<dbReference type="GO" id="GO:0003964">
    <property type="term" value="F:RNA-directed DNA polymerase activity"/>
    <property type="evidence" value="ECO:0007669"/>
    <property type="project" value="UniProtKB-KW"/>
</dbReference>
<reference evidence="2" key="1">
    <citation type="journal article" date="2019" name="Sci. Rep.">
        <title>Draft genome of Tanacetum cinerariifolium, the natural source of mosquito coil.</title>
        <authorList>
            <person name="Yamashiro T."/>
            <person name="Shiraishi A."/>
            <person name="Satake H."/>
            <person name="Nakayama K."/>
        </authorList>
    </citation>
    <scope>NUCLEOTIDE SEQUENCE</scope>
</reference>
<keyword evidence="2" id="KW-0695">RNA-directed DNA polymerase</keyword>
<protein>
    <submittedName>
        <fullName evidence="2">RNA-directed DNA polymerase, eukaryota</fullName>
    </submittedName>
</protein>
<comment type="caution">
    <text evidence="2">The sequence shown here is derived from an EMBL/GenBank/DDBJ whole genome shotgun (WGS) entry which is preliminary data.</text>
</comment>
<name>A0A699ICJ2_TANCI</name>
<evidence type="ECO:0000259" key="1">
    <source>
        <dbReference type="Pfam" id="PF13966"/>
    </source>
</evidence>
<accession>A0A699ICJ2</accession>
<keyword evidence="2" id="KW-0808">Transferase</keyword>